<reference evidence="5 6" key="1">
    <citation type="submission" date="2018-03" db="EMBL/GenBank/DDBJ databases">
        <title>Genomic Encyclopedia of Archaeal and Bacterial Type Strains, Phase II (KMG-II): from individual species to whole genera.</title>
        <authorList>
            <person name="Goeker M."/>
        </authorList>
    </citation>
    <scope>NUCLEOTIDE SEQUENCE [LARGE SCALE GENOMIC DNA]</scope>
    <source>
        <strain evidence="5 6">DSM 43146</strain>
    </source>
</reference>
<feature type="domain" description="Protein kinase" evidence="3">
    <location>
        <begin position="37"/>
        <end position="305"/>
    </location>
</feature>
<dbReference type="Pfam" id="PF00069">
    <property type="entry name" value="Pkinase"/>
    <property type="match status" value="1"/>
</dbReference>
<dbReference type="Gene3D" id="3.30.450.40">
    <property type="match status" value="1"/>
</dbReference>
<evidence type="ECO:0000256" key="2">
    <source>
        <dbReference type="SAM" id="MobiDB-lite"/>
    </source>
</evidence>
<dbReference type="SUPFAM" id="SSF56112">
    <property type="entry name" value="Protein kinase-like (PK-like)"/>
    <property type="match status" value="1"/>
</dbReference>
<evidence type="ECO:0000313" key="5">
    <source>
        <dbReference type="EMBL" id="PRX19027.1"/>
    </source>
</evidence>
<comment type="caution">
    <text evidence="5">The sequence shown here is derived from an EMBL/GenBank/DDBJ whole genome shotgun (WGS) entry which is preliminary data.</text>
</comment>
<protein>
    <submittedName>
        <fullName evidence="5">Diguanylate cyclase (GGDEF)-like protein</fullName>
    </submittedName>
</protein>
<dbReference type="InterPro" id="IPR000160">
    <property type="entry name" value="GGDEF_dom"/>
</dbReference>
<dbReference type="Gene3D" id="3.40.50.300">
    <property type="entry name" value="P-loop containing nucleotide triphosphate hydrolases"/>
    <property type="match status" value="1"/>
</dbReference>
<accession>A0A2T0K7M8</accession>
<dbReference type="SUPFAM" id="SSF55781">
    <property type="entry name" value="GAF domain-like"/>
    <property type="match status" value="1"/>
</dbReference>
<dbReference type="PROSITE" id="PS00109">
    <property type="entry name" value="PROTEIN_KINASE_TYR"/>
    <property type="match status" value="1"/>
</dbReference>
<dbReference type="SUPFAM" id="SSF52540">
    <property type="entry name" value="P-loop containing nucleoside triphosphate hydrolases"/>
    <property type="match status" value="1"/>
</dbReference>
<dbReference type="InterPro" id="IPR027417">
    <property type="entry name" value="P-loop_NTPase"/>
</dbReference>
<dbReference type="EMBL" id="PVMZ01000011">
    <property type="protein sequence ID" value="PRX19027.1"/>
    <property type="molecule type" value="Genomic_DNA"/>
</dbReference>
<dbReference type="Pfam" id="PF00990">
    <property type="entry name" value="GGDEF"/>
    <property type="match status" value="1"/>
</dbReference>
<feature type="compositionally biased region" description="Basic residues" evidence="2">
    <location>
        <begin position="1"/>
        <end position="11"/>
    </location>
</feature>
<dbReference type="InterPro" id="IPR053159">
    <property type="entry name" value="Hybrid_Histidine_Kinase"/>
</dbReference>
<dbReference type="Pfam" id="PF01590">
    <property type="entry name" value="GAF"/>
    <property type="match status" value="1"/>
</dbReference>
<dbReference type="GO" id="GO:0005524">
    <property type="term" value="F:ATP binding"/>
    <property type="evidence" value="ECO:0007669"/>
    <property type="project" value="InterPro"/>
</dbReference>
<dbReference type="PANTHER" id="PTHR43642:SF1">
    <property type="entry name" value="HYBRID SIGNAL TRANSDUCTION HISTIDINE KINASE G"/>
    <property type="match status" value="1"/>
</dbReference>
<dbReference type="Proteomes" id="UP000239415">
    <property type="component" value="Unassembled WGS sequence"/>
</dbReference>
<proteinExistence type="predicted"/>
<dbReference type="PANTHER" id="PTHR43642">
    <property type="entry name" value="HYBRID SIGNAL TRANSDUCTION HISTIDINE KINASE G"/>
    <property type="match status" value="1"/>
</dbReference>
<keyword evidence="6" id="KW-1185">Reference proteome</keyword>
<dbReference type="InterPro" id="IPR029787">
    <property type="entry name" value="Nucleotide_cyclase"/>
</dbReference>
<dbReference type="SUPFAM" id="SSF55073">
    <property type="entry name" value="Nucleotide cyclase"/>
    <property type="match status" value="1"/>
</dbReference>
<evidence type="ECO:0000259" key="4">
    <source>
        <dbReference type="PROSITE" id="PS50887"/>
    </source>
</evidence>
<dbReference type="Pfam" id="PF13191">
    <property type="entry name" value="AAA_16"/>
    <property type="match status" value="1"/>
</dbReference>
<dbReference type="SMART" id="SM00267">
    <property type="entry name" value="GGDEF"/>
    <property type="match status" value="1"/>
</dbReference>
<dbReference type="InterPro" id="IPR008266">
    <property type="entry name" value="Tyr_kinase_AS"/>
</dbReference>
<dbReference type="SMART" id="SM00220">
    <property type="entry name" value="S_TKc"/>
    <property type="match status" value="1"/>
</dbReference>
<dbReference type="NCBIfam" id="TIGR00254">
    <property type="entry name" value="GGDEF"/>
    <property type="match status" value="1"/>
</dbReference>
<evidence type="ECO:0000259" key="3">
    <source>
        <dbReference type="PROSITE" id="PS50011"/>
    </source>
</evidence>
<dbReference type="CDD" id="cd14014">
    <property type="entry name" value="STKc_PknB_like"/>
    <property type="match status" value="1"/>
</dbReference>
<dbReference type="InterPro" id="IPR041664">
    <property type="entry name" value="AAA_16"/>
</dbReference>
<dbReference type="Gene3D" id="1.10.510.10">
    <property type="entry name" value="Transferase(Phosphotransferase) domain 1"/>
    <property type="match status" value="1"/>
</dbReference>
<dbReference type="PROSITE" id="PS50011">
    <property type="entry name" value="PROTEIN_KINASE_DOM"/>
    <property type="match status" value="1"/>
</dbReference>
<dbReference type="SMART" id="SM00065">
    <property type="entry name" value="GAF"/>
    <property type="match status" value="1"/>
</dbReference>
<dbReference type="InterPro" id="IPR000719">
    <property type="entry name" value="Prot_kinase_dom"/>
</dbReference>
<sequence length="1653" mass="176907">MSRPQTPRRVRPGWASPLSQTRYDSGPAQPEQAGRRWQSGSKTQSGRAGADRQRVIEDRAEVLLHDSDRTRVTRVRLDDGISVVRKQPLGAGAAARLSNELAVLRRLESVGGTPRLAPESLDGILSLRDDSGRTIAEEVWATGALLDLAADLAGILAGVHRSGVVHRDVSPANVLVDPETGRPTLIDFELAVLDSRDAGTVPGLAGTLPYLAPEQTGRTGRPVDHRSDLYSLGATLYELATGQPPFGRDRDPLSLVHDHLARVPVAPSEVNPRVPALLSEIILRLLSKEPEQRYQSGEGLAHDLTLLREGRLTVLGERDFPMRLAPPARLIGREAPLAALHRLLAGTSGGRSAFALVTGPPGVGKTALVDRLRPAVAEAGGRFVTGKFDQFHHDLGGGAVREAFDQLADRLQAEPEDVVAGLRERLRAALGADCGLIAAAMPAFRALLDVEPERSTEDPRAFFARLRKAGLALLRAVAGTGPLVMFLDDLQWASRSAFSFLDDVLDNPDVPGLLVLGAYREEEVDEAHPLTAVLARLHRERGDAGEVRLDNLSGGDLGVLIAGMLRLPEAGRLAEVLAERTRGNPFDTVELLNALRREGVLVPDGGGWRWDAASVRDFVGHGDVVALIGARIDALPDGTREAVDLMACLGGEVPLELLGAPLTAAVDDGLVTVGDGTARFRHDRVQQAAYGRLDTTRRARLSLSLARDLAPAPEAAPLYLAAIDELLVPGTAGPGETEAAAKLLRRSATAARRVANHATAEVHLAGALRLLDQTHEMYATLRAEWHAALCALSRFDEADRVFAELNTPAHDPVWRSGPVAEHLGTLTNRRMLGEALSLGLDLLAELGIDVPADPEAMAPRIGAALAAFHGWLATGGDSADRPEMTDPRLLAAAHVINRLTGAAFFADRMRMAWLVAQASELWTEHGVCAALTGVLGNIGMVTLGGGGDPRAAYRAVTHVLATGESRGYEPETSQVRFLHVVATQPWFEPLENGIRLAHEARDGLLRGGDLRNALYTYHASVPHMLDSIPDLESFRREAQAAVAFGERIGAGDDAAMFESYLRLVRALRGETAGGSFGDDEDEHLAGLAGSPAAASVFTNLRSLSAVIFQDDETLVRTSAESMRVVTQMPEAYTLAGAHVFAALAAAVTAREATGRRRAEALAALDRSHDFLATRAGWQPGNFRHLYRLVEATRAAVNGEFAAAAAAYDAAMSDAETAGRAWHFPLITELAARFYLDHGLEHVGARLLSEALPGYARWGATGKVHALKRSYPALGSALGGTATTRPATVGGSHSINLSTEVIDLMAVLEAARALSSETDVDRLRVRVQQVLGAMTGATAVHVVLRDDRDTRWVLPADGDRPELDVEEAARQGLLPLSAIRYAERTREPLLVDDVSLDDRVGRDPYLAGLDHCSLLVAPVIAHGEPRAVLVLENRLSRRAFSAGRLDGVLLIAGQLTVSLENAQIYASLERAVAERTEELARANHRLELLTVTDPLTGLPNRRKLAAFLDDTWMRSQRSGEPIGVAMIDIDHFKKYNDHYGHQGGDECLRQVADALVASVRNTDLVARYGGEEFCIVMPGAAAENAIVVAERACRAVARLAQPHALAGGGIVTVSVGVTSGTPLTHPGGPDQLQKLADEALYEAKRTGRNRVVGG</sequence>
<dbReference type="InterPro" id="IPR003018">
    <property type="entry name" value="GAF"/>
</dbReference>
<dbReference type="CDD" id="cd01949">
    <property type="entry name" value="GGDEF"/>
    <property type="match status" value="1"/>
</dbReference>
<dbReference type="GO" id="GO:0016020">
    <property type="term" value="C:membrane"/>
    <property type="evidence" value="ECO:0007669"/>
    <property type="project" value="UniProtKB-SubCell"/>
</dbReference>
<dbReference type="GO" id="GO:0004672">
    <property type="term" value="F:protein kinase activity"/>
    <property type="evidence" value="ECO:0007669"/>
    <property type="project" value="InterPro"/>
</dbReference>
<evidence type="ECO:0000256" key="1">
    <source>
        <dbReference type="ARBA" id="ARBA00004167"/>
    </source>
</evidence>
<feature type="region of interest" description="Disordered" evidence="2">
    <location>
        <begin position="1"/>
        <end position="54"/>
    </location>
</feature>
<dbReference type="PROSITE" id="PS50887">
    <property type="entry name" value="GGDEF"/>
    <property type="match status" value="1"/>
</dbReference>
<comment type="subcellular location">
    <subcellularLocation>
        <location evidence="1">Membrane</location>
        <topology evidence="1">Single-pass membrane protein</topology>
    </subcellularLocation>
</comment>
<organism evidence="5 6">
    <name type="scientific">Actinoplanes italicus</name>
    <dbReference type="NCBI Taxonomy" id="113567"/>
    <lineage>
        <taxon>Bacteria</taxon>
        <taxon>Bacillati</taxon>
        <taxon>Actinomycetota</taxon>
        <taxon>Actinomycetes</taxon>
        <taxon>Micromonosporales</taxon>
        <taxon>Micromonosporaceae</taxon>
        <taxon>Actinoplanes</taxon>
    </lineage>
</organism>
<name>A0A2T0K7M8_9ACTN</name>
<dbReference type="InterPro" id="IPR011009">
    <property type="entry name" value="Kinase-like_dom_sf"/>
</dbReference>
<gene>
    <name evidence="5" type="ORF">CLV67_111175</name>
</gene>
<evidence type="ECO:0000313" key="6">
    <source>
        <dbReference type="Proteomes" id="UP000239415"/>
    </source>
</evidence>
<dbReference type="FunFam" id="3.30.70.270:FF:000001">
    <property type="entry name" value="Diguanylate cyclase domain protein"/>
    <property type="match status" value="1"/>
</dbReference>
<dbReference type="InterPro" id="IPR043128">
    <property type="entry name" value="Rev_trsase/Diguanyl_cyclase"/>
</dbReference>
<dbReference type="InterPro" id="IPR029016">
    <property type="entry name" value="GAF-like_dom_sf"/>
</dbReference>
<feature type="domain" description="GGDEF" evidence="4">
    <location>
        <begin position="1519"/>
        <end position="1653"/>
    </location>
</feature>
<dbReference type="Gene3D" id="3.30.70.270">
    <property type="match status" value="1"/>
</dbReference>